<proteinExistence type="predicted"/>
<feature type="transmembrane region" description="Helical" evidence="5">
    <location>
        <begin position="7"/>
        <end position="29"/>
    </location>
</feature>
<dbReference type="Pfam" id="PF02077">
    <property type="entry name" value="SURF4"/>
    <property type="match status" value="1"/>
</dbReference>
<dbReference type="PANTHER" id="PTHR33452:SF1">
    <property type="entry name" value="INNER MEMBRANE PROTEIN YPHA-RELATED"/>
    <property type="match status" value="1"/>
</dbReference>
<sequence length="146" mass="16556">MDNITKLLELLSLLLGRFLLGAYFIIPGVQKITQYEFMMQYMSKHNVPFIDVLLPVTIVLQILLGFVVIFGFKTKLSAFLLAGITLLISLYMHNFWDLPEGADVVHETQNFFKNMAIMAGLLVLSARGAGEFSIDNWRSQRKLNLA</sequence>
<dbReference type="GO" id="GO:0005886">
    <property type="term" value="C:plasma membrane"/>
    <property type="evidence" value="ECO:0007669"/>
    <property type="project" value="TreeGrafter"/>
</dbReference>
<keyword evidence="2 5" id="KW-0812">Transmembrane</keyword>
<protein>
    <submittedName>
        <fullName evidence="6">Inner membrane protein yqjF</fullName>
    </submittedName>
</protein>
<gene>
    <name evidence="6" type="primary">yqjF</name>
    <name evidence="6" type="ORF">GPAL_3110</name>
</gene>
<feature type="transmembrane region" description="Helical" evidence="5">
    <location>
        <begin position="49"/>
        <end position="72"/>
    </location>
</feature>
<comment type="subcellular location">
    <subcellularLocation>
        <location evidence="1">Membrane</location>
        <topology evidence="1">Multi-pass membrane protein</topology>
    </subcellularLocation>
</comment>
<dbReference type="InterPro" id="IPR002995">
    <property type="entry name" value="Surf4"/>
</dbReference>
<evidence type="ECO:0000256" key="4">
    <source>
        <dbReference type="ARBA" id="ARBA00023136"/>
    </source>
</evidence>
<reference evidence="7" key="1">
    <citation type="journal article" date="2014" name="Environ. Microbiol.">
        <title>Comparative genomics of the marine bacterial genus Glaciecola reveals the high degree of genomic diversity and genomic characteristic for cold adaptation.</title>
        <authorList>
            <person name="Qin Q.L."/>
            <person name="Xie B.B."/>
            <person name="Yu Y."/>
            <person name="Shu Y.L."/>
            <person name="Rong J.C."/>
            <person name="Zhang Y.J."/>
            <person name="Zhao D.L."/>
            <person name="Chen X.L."/>
            <person name="Zhang X.Y."/>
            <person name="Chen B."/>
            <person name="Zhou B.C."/>
            <person name="Zhang Y.Z."/>
        </authorList>
    </citation>
    <scope>NUCLEOTIDE SEQUENCE [LARGE SCALE GENOMIC DNA]</scope>
    <source>
        <strain evidence="7">ACAM 615</strain>
    </source>
</reference>
<evidence type="ECO:0000313" key="6">
    <source>
        <dbReference type="EMBL" id="GAC29961.1"/>
    </source>
</evidence>
<dbReference type="InterPro" id="IPR051907">
    <property type="entry name" value="DoxX-like_oxidoreductase"/>
</dbReference>
<keyword evidence="3 5" id="KW-1133">Transmembrane helix</keyword>
<dbReference type="Proteomes" id="UP000006251">
    <property type="component" value="Unassembled WGS sequence"/>
</dbReference>
<evidence type="ECO:0000256" key="1">
    <source>
        <dbReference type="ARBA" id="ARBA00004141"/>
    </source>
</evidence>
<name>K6Z189_9ALTE</name>
<accession>K6Z189</accession>
<evidence type="ECO:0000256" key="2">
    <source>
        <dbReference type="ARBA" id="ARBA00022692"/>
    </source>
</evidence>
<dbReference type="EMBL" id="BAEQ01000051">
    <property type="protein sequence ID" value="GAC29961.1"/>
    <property type="molecule type" value="Genomic_DNA"/>
</dbReference>
<dbReference type="STRING" id="1121922.GCA_000428905_01218"/>
<feature type="transmembrane region" description="Helical" evidence="5">
    <location>
        <begin position="116"/>
        <end position="134"/>
    </location>
</feature>
<evidence type="ECO:0000256" key="5">
    <source>
        <dbReference type="SAM" id="Phobius"/>
    </source>
</evidence>
<dbReference type="PANTHER" id="PTHR33452">
    <property type="entry name" value="OXIDOREDUCTASE CATD-RELATED"/>
    <property type="match status" value="1"/>
</dbReference>
<evidence type="ECO:0000256" key="3">
    <source>
        <dbReference type="ARBA" id="ARBA00022989"/>
    </source>
</evidence>
<dbReference type="RefSeq" id="WP_006013573.1">
    <property type="nucleotide sequence ID" value="NZ_AUAV01000005.1"/>
</dbReference>
<feature type="transmembrane region" description="Helical" evidence="5">
    <location>
        <begin position="79"/>
        <end position="96"/>
    </location>
</feature>
<comment type="caution">
    <text evidence="6">The sequence shown here is derived from an EMBL/GenBank/DDBJ whole genome shotgun (WGS) entry which is preliminary data.</text>
</comment>
<keyword evidence="7" id="KW-1185">Reference proteome</keyword>
<organism evidence="6 7">
    <name type="scientific">Brumicola pallidula DSM 14239 = ACAM 615</name>
    <dbReference type="NCBI Taxonomy" id="1121922"/>
    <lineage>
        <taxon>Bacteria</taxon>
        <taxon>Pseudomonadati</taxon>
        <taxon>Pseudomonadota</taxon>
        <taxon>Gammaproteobacteria</taxon>
        <taxon>Alteromonadales</taxon>
        <taxon>Alteromonadaceae</taxon>
        <taxon>Brumicola</taxon>
    </lineage>
</organism>
<dbReference type="AlphaFoldDB" id="K6Z189"/>
<keyword evidence="4 5" id="KW-0472">Membrane</keyword>
<dbReference type="OrthoDB" id="5917252at2"/>
<evidence type="ECO:0000313" key="7">
    <source>
        <dbReference type="Proteomes" id="UP000006251"/>
    </source>
</evidence>